<evidence type="ECO:0000256" key="1">
    <source>
        <dbReference type="ARBA" id="ARBA00010609"/>
    </source>
</evidence>
<comment type="caution">
    <text evidence="9">The sequence shown here is derived from an EMBL/GenBank/DDBJ whole genome shotgun (WGS) entry which is preliminary data.</text>
</comment>
<dbReference type="SUPFAM" id="SSF49503">
    <property type="entry name" value="Cupredoxins"/>
    <property type="match status" value="3"/>
</dbReference>
<sequence length="633" mass="69327">MLKPSLDRHGRWFSLSCSAVLLATVCGVYIYLYYPVGGVSIGLLRPVPNANNDTHTNAWDPTVQDGVDDGSILLHPEQHVFRDPTTIHMTWNVTLEPRAPDGVTKPVYLINGRFPGPTIEARPGDELVIDVYNSVAKEEGISIHWHGLSMKGTIEMDGVVGVSQCAIGPFESYTYRFRIETNQFGTFWYHAHSGVQRADGLYGGLVVHEPAGNTSRDQRSEHLLLIGDWYHRQADAVFEWYHNPGHFGMQPAPDSLLINGKGSYNCSMAVKAHPVECSLIEKPIVTFAQSDRILLRVVNTGASAGFSFSLGQAPMTVIAVDGGNPVGPDTPSSTLIGLLYAGERMDILVEHPRDSGIASSSEMKGEPGAELSLTIGLDLENFHLTNFALTPKQSFPVLWRGKSEEVQKDAHQQDATGSVTQFNLAQLSGGPVAADVAQKPTDKAVVYTAMSIRSASGLRPVGAVNRTAWLIADPRAPPLLALNRSDWERVTKQPGPVWTLDVPQYQSGENKWMELVVNNPDNQGHVFHLHGYDFYVVSKFQQTQLGFPGTYNPFDLASAPPGGPINTLNPLRKDTVYIPRNGYVVLRFPLANDGLWLLHCHTLWHLASGMGMVIQIGEIGEDIRQRAAALCST</sequence>
<accession>A0AAD4KKC4</accession>
<evidence type="ECO:0000313" key="10">
    <source>
        <dbReference type="Proteomes" id="UP001201262"/>
    </source>
</evidence>
<dbReference type="PROSITE" id="PS00079">
    <property type="entry name" value="MULTICOPPER_OXIDASE1"/>
    <property type="match status" value="1"/>
</dbReference>
<dbReference type="Proteomes" id="UP001201262">
    <property type="component" value="Unassembled WGS sequence"/>
</dbReference>
<dbReference type="Pfam" id="PF00394">
    <property type="entry name" value="Cu-oxidase"/>
    <property type="match status" value="1"/>
</dbReference>
<evidence type="ECO:0000256" key="5">
    <source>
        <dbReference type="SAM" id="Phobius"/>
    </source>
</evidence>
<evidence type="ECO:0000256" key="4">
    <source>
        <dbReference type="ARBA" id="ARBA00023008"/>
    </source>
</evidence>
<dbReference type="PROSITE" id="PS00080">
    <property type="entry name" value="MULTICOPPER_OXIDASE2"/>
    <property type="match status" value="1"/>
</dbReference>
<evidence type="ECO:0000256" key="3">
    <source>
        <dbReference type="ARBA" id="ARBA00023002"/>
    </source>
</evidence>
<evidence type="ECO:0000259" key="7">
    <source>
        <dbReference type="Pfam" id="PF07731"/>
    </source>
</evidence>
<feature type="transmembrane region" description="Helical" evidence="5">
    <location>
        <begin position="12"/>
        <end position="34"/>
    </location>
</feature>
<comment type="similarity">
    <text evidence="1">Belongs to the multicopper oxidase family.</text>
</comment>
<evidence type="ECO:0000259" key="6">
    <source>
        <dbReference type="Pfam" id="PF00394"/>
    </source>
</evidence>
<dbReference type="CDD" id="cd04205">
    <property type="entry name" value="CuRO_2_LCC_like"/>
    <property type="match status" value="1"/>
</dbReference>
<protein>
    <submittedName>
        <fullName evidence="9">Multicopper oxidase-domain-containing protein</fullName>
    </submittedName>
</protein>
<evidence type="ECO:0000256" key="2">
    <source>
        <dbReference type="ARBA" id="ARBA00022723"/>
    </source>
</evidence>
<feature type="domain" description="Plastocyanin-like" evidence="7">
    <location>
        <begin position="476"/>
        <end position="616"/>
    </location>
</feature>
<evidence type="ECO:0000259" key="8">
    <source>
        <dbReference type="Pfam" id="PF07732"/>
    </source>
</evidence>
<dbReference type="CDD" id="cd04206">
    <property type="entry name" value="CuRO_1_LCC_like"/>
    <property type="match status" value="1"/>
</dbReference>
<dbReference type="RefSeq" id="XP_046066482.1">
    <property type="nucleotide sequence ID" value="XM_046218761.1"/>
</dbReference>
<dbReference type="InterPro" id="IPR045087">
    <property type="entry name" value="Cu-oxidase_fam"/>
</dbReference>
<keyword evidence="5" id="KW-0812">Transmembrane</keyword>
<dbReference type="InterPro" id="IPR011707">
    <property type="entry name" value="Cu-oxidase-like_N"/>
</dbReference>
<keyword evidence="5" id="KW-1133">Transmembrane helix</keyword>
<dbReference type="InterPro" id="IPR001117">
    <property type="entry name" value="Cu-oxidase_2nd"/>
</dbReference>
<organism evidence="9 10">
    <name type="scientific">Talaromyces proteolyticus</name>
    <dbReference type="NCBI Taxonomy" id="1131652"/>
    <lineage>
        <taxon>Eukaryota</taxon>
        <taxon>Fungi</taxon>
        <taxon>Dikarya</taxon>
        <taxon>Ascomycota</taxon>
        <taxon>Pezizomycotina</taxon>
        <taxon>Eurotiomycetes</taxon>
        <taxon>Eurotiomycetidae</taxon>
        <taxon>Eurotiales</taxon>
        <taxon>Trichocomaceae</taxon>
        <taxon>Talaromyces</taxon>
        <taxon>Talaromyces sect. Bacilispori</taxon>
    </lineage>
</organism>
<keyword evidence="3" id="KW-0560">Oxidoreductase</keyword>
<dbReference type="InterPro" id="IPR033138">
    <property type="entry name" value="Cu_oxidase_CS"/>
</dbReference>
<keyword evidence="2" id="KW-0479">Metal-binding</keyword>
<keyword evidence="5" id="KW-0472">Membrane</keyword>
<dbReference type="Gene3D" id="2.60.40.420">
    <property type="entry name" value="Cupredoxins - blue copper proteins"/>
    <property type="match status" value="3"/>
</dbReference>
<dbReference type="PANTHER" id="PTHR11709:SF394">
    <property type="entry name" value="FI03373P-RELATED"/>
    <property type="match status" value="1"/>
</dbReference>
<dbReference type="PANTHER" id="PTHR11709">
    <property type="entry name" value="MULTI-COPPER OXIDASE"/>
    <property type="match status" value="1"/>
</dbReference>
<dbReference type="GeneID" id="70249048"/>
<dbReference type="Pfam" id="PF07731">
    <property type="entry name" value="Cu-oxidase_2"/>
    <property type="match status" value="1"/>
</dbReference>
<dbReference type="InterPro" id="IPR002355">
    <property type="entry name" value="Cu_oxidase_Cu_BS"/>
</dbReference>
<name>A0AAD4KKC4_9EURO</name>
<dbReference type="InterPro" id="IPR011706">
    <property type="entry name" value="Cu-oxidase_C"/>
</dbReference>
<feature type="domain" description="Plastocyanin-like" evidence="8">
    <location>
        <begin position="96"/>
        <end position="210"/>
    </location>
</feature>
<reference evidence="9" key="1">
    <citation type="submission" date="2021-12" db="EMBL/GenBank/DDBJ databases">
        <title>Convergent genome expansion in fungi linked to evolution of root-endophyte symbiosis.</title>
        <authorList>
            <consortium name="DOE Joint Genome Institute"/>
            <person name="Ke Y.-H."/>
            <person name="Bonito G."/>
            <person name="Liao H.-L."/>
            <person name="Looney B."/>
            <person name="Rojas-Flechas A."/>
            <person name="Nash J."/>
            <person name="Hameed K."/>
            <person name="Schadt C."/>
            <person name="Martin F."/>
            <person name="Crous P.W."/>
            <person name="Miettinen O."/>
            <person name="Magnuson J.K."/>
            <person name="Labbe J."/>
            <person name="Jacobson D."/>
            <person name="Doktycz M.J."/>
            <person name="Veneault-Fourrey C."/>
            <person name="Kuo A."/>
            <person name="Mondo S."/>
            <person name="Calhoun S."/>
            <person name="Riley R."/>
            <person name="Ohm R."/>
            <person name="LaButti K."/>
            <person name="Andreopoulos B."/>
            <person name="Pangilinan J."/>
            <person name="Nolan M."/>
            <person name="Tritt A."/>
            <person name="Clum A."/>
            <person name="Lipzen A."/>
            <person name="Daum C."/>
            <person name="Barry K."/>
            <person name="Grigoriev I.V."/>
            <person name="Vilgalys R."/>
        </authorList>
    </citation>
    <scope>NUCLEOTIDE SEQUENCE</scope>
    <source>
        <strain evidence="9">PMI_201</strain>
    </source>
</reference>
<dbReference type="GO" id="GO:0005507">
    <property type="term" value="F:copper ion binding"/>
    <property type="evidence" value="ECO:0007669"/>
    <property type="project" value="InterPro"/>
</dbReference>
<keyword evidence="10" id="KW-1185">Reference proteome</keyword>
<evidence type="ECO:0000313" key="9">
    <source>
        <dbReference type="EMBL" id="KAH8690199.1"/>
    </source>
</evidence>
<feature type="domain" description="Plastocyanin-like" evidence="6">
    <location>
        <begin position="222"/>
        <end position="351"/>
    </location>
</feature>
<dbReference type="GO" id="GO:0016491">
    <property type="term" value="F:oxidoreductase activity"/>
    <property type="evidence" value="ECO:0007669"/>
    <property type="project" value="UniProtKB-KW"/>
</dbReference>
<proteinExistence type="inferred from homology"/>
<dbReference type="AlphaFoldDB" id="A0AAD4KKC4"/>
<dbReference type="Pfam" id="PF07732">
    <property type="entry name" value="Cu-oxidase_3"/>
    <property type="match status" value="1"/>
</dbReference>
<dbReference type="InterPro" id="IPR008972">
    <property type="entry name" value="Cupredoxin"/>
</dbReference>
<keyword evidence="4" id="KW-0186">Copper</keyword>
<gene>
    <name evidence="9" type="ORF">BGW36DRAFT_401595</name>
</gene>
<dbReference type="EMBL" id="JAJTJA010000014">
    <property type="protein sequence ID" value="KAH8690199.1"/>
    <property type="molecule type" value="Genomic_DNA"/>
</dbReference>